<dbReference type="Proteomes" id="UP001491310">
    <property type="component" value="Unassembled WGS sequence"/>
</dbReference>
<comment type="caution">
    <text evidence="15">The sequence shown here is derived from an EMBL/GenBank/DDBJ whole genome shotgun (WGS) entry which is preliminary data.</text>
</comment>
<evidence type="ECO:0000256" key="2">
    <source>
        <dbReference type="ARBA" id="ARBA00004906"/>
    </source>
</evidence>
<dbReference type="Pfam" id="PF26192">
    <property type="entry name" value="RNF157-like_N"/>
    <property type="match status" value="1"/>
</dbReference>
<keyword evidence="9" id="KW-0862">Zinc</keyword>
<feature type="domain" description="RING-type" evidence="14">
    <location>
        <begin position="291"/>
        <end position="330"/>
    </location>
</feature>
<keyword evidence="10" id="KW-0449">Lipoprotein</keyword>
<dbReference type="InterPro" id="IPR058981">
    <property type="entry name" value="MGRN1/RNF157-like_N"/>
</dbReference>
<evidence type="ECO:0000256" key="12">
    <source>
        <dbReference type="PROSITE-ProRule" id="PRU00175"/>
    </source>
</evidence>
<keyword evidence="6" id="KW-0479">Metal-binding</keyword>
<evidence type="ECO:0000256" key="8">
    <source>
        <dbReference type="ARBA" id="ARBA00022786"/>
    </source>
</evidence>
<keyword evidence="16" id="KW-1185">Reference proteome</keyword>
<evidence type="ECO:0000313" key="15">
    <source>
        <dbReference type="EMBL" id="KAK9905555.1"/>
    </source>
</evidence>
<feature type="compositionally biased region" description="Pro residues" evidence="13">
    <location>
        <begin position="17"/>
        <end position="32"/>
    </location>
</feature>
<comment type="catalytic activity">
    <reaction evidence="1">
        <text>S-ubiquitinyl-[E2 ubiquitin-conjugating enzyme]-L-cysteine + [acceptor protein]-L-lysine = [E2 ubiquitin-conjugating enzyme]-L-cysteine + N(6)-ubiquitinyl-[acceptor protein]-L-lysine.</text>
        <dbReference type="EC" id="2.3.2.27"/>
    </reaction>
</comment>
<organism evidence="15 16">
    <name type="scientific">Coccomyxa subellipsoidea</name>
    <dbReference type="NCBI Taxonomy" id="248742"/>
    <lineage>
        <taxon>Eukaryota</taxon>
        <taxon>Viridiplantae</taxon>
        <taxon>Chlorophyta</taxon>
        <taxon>core chlorophytes</taxon>
        <taxon>Trebouxiophyceae</taxon>
        <taxon>Trebouxiophyceae incertae sedis</taxon>
        <taxon>Coccomyxaceae</taxon>
        <taxon>Coccomyxa</taxon>
    </lineage>
</organism>
<dbReference type="CDD" id="cd16789">
    <property type="entry name" value="mRING-HC-C3HC5_MGRN1-like"/>
    <property type="match status" value="1"/>
</dbReference>
<evidence type="ECO:0000256" key="11">
    <source>
        <dbReference type="ARBA" id="ARBA00025721"/>
    </source>
</evidence>
<dbReference type="PANTHER" id="PTHR22996">
    <property type="entry name" value="MAHOGUNIN"/>
    <property type="match status" value="1"/>
</dbReference>
<gene>
    <name evidence="15" type="ORF">WJX75_002064</name>
</gene>
<dbReference type="Pfam" id="PF13920">
    <property type="entry name" value="zf-C3HC4_3"/>
    <property type="match status" value="1"/>
</dbReference>
<reference evidence="15 16" key="1">
    <citation type="journal article" date="2024" name="Nat. Commun.">
        <title>Phylogenomics reveals the evolutionary origins of lichenization in chlorophyte algae.</title>
        <authorList>
            <person name="Puginier C."/>
            <person name="Libourel C."/>
            <person name="Otte J."/>
            <person name="Skaloud P."/>
            <person name="Haon M."/>
            <person name="Grisel S."/>
            <person name="Petersen M."/>
            <person name="Berrin J.G."/>
            <person name="Delaux P.M."/>
            <person name="Dal Grande F."/>
            <person name="Keller J."/>
        </authorList>
    </citation>
    <scope>NUCLEOTIDE SEQUENCE [LARGE SCALE GENOMIC DNA]</scope>
    <source>
        <strain evidence="15 16">SAG 216-7</strain>
    </source>
</reference>
<keyword evidence="4" id="KW-0808">Transferase</keyword>
<sequence>MGAGPSRHRPRPQQQAYPPPNVYQQQGPPPFYQDPQFISNGHYGAWRPPYPPAGPFAPPHPHFRPPGPPMHPPQHHPLPVQPAPEQLTQTATIRNAVNLKKNSLRLEPVDGDSSRLAVHFDFDASEPCCVTTFFVVMEDVSKACALTQLKQAVTEPVLYEKGLGLKFPKDGSAHAVLDVALYEEQELTTADGDTYPLVIRMETITDKGKADGHTLQELRPGTAQKVWVQSQTTFAVLVKDEEGHWCARVLKQKIWVEGVSYELQEIYGMQTSASIPSGGEGTLEEAEERLCVICLVNERDTTVLPCRHLCMCHDCAQELRKQTSKCPICRNHVNSLLHIKMTQRVQKPTQVNSTAKVAEAVKGLKL</sequence>
<evidence type="ECO:0000256" key="6">
    <source>
        <dbReference type="ARBA" id="ARBA00022723"/>
    </source>
</evidence>
<feature type="compositionally biased region" description="Basic residues" evidence="13">
    <location>
        <begin position="1"/>
        <end position="11"/>
    </location>
</feature>
<feature type="region of interest" description="Disordered" evidence="13">
    <location>
        <begin position="1"/>
        <end position="76"/>
    </location>
</feature>
<evidence type="ECO:0000256" key="9">
    <source>
        <dbReference type="ARBA" id="ARBA00022833"/>
    </source>
</evidence>
<dbReference type="SUPFAM" id="SSF57850">
    <property type="entry name" value="RING/U-box"/>
    <property type="match status" value="1"/>
</dbReference>
<feature type="compositionally biased region" description="Pro residues" evidence="13">
    <location>
        <begin position="48"/>
        <end position="76"/>
    </location>
</feature>
<evidence type="ECO:0000256" key="1">
    <source>
        <dbReference type="ARBA" id="ARBA00000900"/>
    </source>
</evidence>
<dbReference type="EC" id="2.3.2.27" evidence="3"/>
<evidence type="ECO:0000256" key="13">
    <source>
        <dbReference type="SAM" id="MobiDB-lite"/>
    </source>
</evidence>
<comment type="similarity">
    <text evidence="11">Belongs to the RING-type zinc finger family. LOG2 subfamily.</text>
</comment>
<evidence type="ECO:0000256" key="3">
    <source>
        <dbReference type="ARBA" id="ARBA00012483"/>
    </source>
</evidence>
<dbReference type="InterPro" id="IPR045195">
    <property type="entry name" value="LOG2-like_mRING_C3HC5"/>
</dbReference>
<dbReference type="PANTHER" id="PTHR22996:SF0">
    <property type="entry name" value="RE60872P-RELATED"/>
    <property type="match status" value="1"/>
</dbReference>
<evidence type="ECO:0000256" key="10">
    <source>
        <dbReference type="ARBA" id="ARBA00023288"/>
    </source>
</evidence>
<comment type="pathway">
    <text evidence="2">Protein modification; protein ubiquitination.</text>
</comment>
<keyword evidence="5" id="KW-0519">Myristate</keyword>
<evidence type="ECO:0000259" key="14">
    <source>
        <dbReference type="PROSITE" id="PS50089"/>
    </source>
</evidence>
<keyword evidence="8" id="KW-0833">Ubl conjugation pathway</keyword>
<evidence type="ECO:0000256" key="5">
    <source>
        <dbReference type="ARBA" id="ARBA00022707"/>
    </source>
</evidence>
<protein>
    <recommendedName>
        <fullName evidence="3">RING-type E3 ubiquitin transferase</fullName>
        <ecNumber evidence="3">2.3.2.27</ecNumber>
    </recommendedName>
</protein>
<evidence type="ECO:0000313" key="16">
    <source>
        <dbReference type="Proteomes" id="UP001491310"/>
    </source>
</evidence>
<dbReference type="Gene3D" id="3.30.40.10">
    <property type="entry name" value="Zinc/RING finger domain, C3HC4 (zinc finger)"/>
    <property type="match status" value="1"/>
</dbReference>
<proteinExistence type="inferred from homology"/>
<evidence type="ECO:0000256" key="4">
    <source>
        <dbReference type="ARBA" id="ARBA00022679"/>
    </source>
</evidence>
<accession>A0ABR2YHC4</accession>
<dbReference type="InterPro" id="IPR045194">
    <property type="entry name" value="MGRN1/RNF157-like"/>
</dbReference>
<dbReference type="PROSITE" id="PS50089">
    <property type="entry name" value="ZF_RING_2"/>
    <property type="match status" value="1"/>
</dbReference>
<keyword evidence="7 12" id="KW-0863">Zinc-finger</keyword>
<dbReference type="InterPro" id="IPR001841">
    <property type="entry name" value="Znf_RING"/>
</dbReference>
<evidence type="ECO:0000256" key="7">
    <source>
        <dbReference type="ARBA" id="ARBA00022771"/>
    </source>
</evidence>
<dbReference type="EMBL" id="JALJOT010000011">
    <property type="protein sequence ID" value="KAK9905555.1"/>
    <property type="molecule type" value="Genomic_DNA"/>
</dbReference>
<name>A0ABR2YHC4_9CHLO</name>
<dbReference type="InterPro" id="IPR013083">
    <property type="entry name" value="Znf_RING/FYVE/PHD"/>
</dbReference>
<dbReference type="SMART" id="SM00184">
    <property type="entry name" value="RING"/>
    <property type="match status" value="1"/>
</dbReference>